<evidence type="ECO:0000256" key="2">
    <source>
        <dbReference type="ARBA" id="ARBA00022801"/>
    </source>
</evidence>
<comment type="caution">
    <text evidence="5">The sequence shown here is derived from an EMBL/GenBank/DDBJ whole genome shotgun (WGS) entry which is preliminary data.</text>
</comment>
<reference evidence="5 6" key="1">
    <citation type="submission" date="2019-04" db="EMBL/GenBank/DDBJ databases">
        <authorList>
            <person name="Hwang J.C."/>
        </authorList>
    </citation>
    <scope>NUCLEOTIDE SEQUENCE [LARGE SCALE GENOMIC DNA]</scope>
    <source>
        <strain evidence="5 6">IMCC35002</strain>
    </source>
</reference>
<organism evidence="5 6">
    <name type="scientific">Ferrimonas aestuarii</name>
    <dbReference type="NCBI Taxonomy" id="2569539"/>
    <lineage>
        <taxon>Bacteria</taxon>
        <taxon>Pseudomonadati</taxon>
        <taxon>Pseudomonadota</taxon>
        <taxon>Gammaproteobacteria</taxon>
        <taxon>Alteromonadales</taxon>
        <taxon>Ferrimonadaceae</taxon>
        <taxon>Ferrimonas</taxon>
    </lineage>
</organism>
<evidence type="ECO:0000259" key="4">
    <source>
        <dbReference type="Pfam" id="PF07859"/>
    </source>
</evidence>
<name>A0A4U1BSF6_9GAMM</name>
<dbReference type="PROSITE" id="PS01174">
    <property type="entry name" value="LIPASE_GDXG_SER"/>
    <property type="match status" value="1"/>
</dbReference>
<gene>
    <name evidence="5" type="ORF">FCL42_04545</name>
</gene>
<dbReference type="Pfam" id="PF07859">
    <property type="entry name" value="Abhydrolase_3"/>
    <property type="match status" value="1"/>
</dbReference>
<sequence length="306" mass="33390">MSSWRAKGLNKLLYRVIRSRFEACEDILSMRGVVAGLDSLNGFISSPSGLEVINDTLDGIPCQWLVKGRPAGDKVLLYFHGGGFCFRTPKVHNAMVHHLSQEVGARAVMVQYRLAPEFPFPAAVRDCFTAYKALLAQGIAPDDIIIAGDSAGGNLTMTTLLKAREKGISQPLAALLFSPAVDLTLNTNSGFVMRNQDPFFDLGSLMLLRNSYLNGHTPCDPYASPLAAELHDLAPVLVQVGSIEILLDDSVRLANRIRHHGGEADLMIWPGLPHVFPLFYQLPEAKEALARCGEFVSRCQQAASDD</sequence>
<dbReference type="AlphaFoldDB" id="A0A4U1BSF6"/>
<dbReference type="EMBL" id="SWCJ01000002">
    <property type="protein sequence ID" value="TKB57546.1"/>
    <property type="molecule type" value="Genomic_DNA"/>
</dbReference>
<dbReference type="RefSeq" id="WP_136862191.1">
    <property type="nucleotide sequence ID" value="NZ_SWCJ01000002.1"/>
</dbReference>
<evidence type="ECO:0000256" key="1">
    <source>
        <dbReference type="ARBA" id="ARBA00010515"/>
    </source>
</evidence>
<dbReference type="PANTHER" id="PTHR48081:SF30">
    <property type="entry name" value="ACETYL-HYDROLASE LIPR-RELATED"/>
    <property type="match status" value="1"/>
</dbReference>
<accession>A0A4U1BSF6</accession>
<dbReference type="InterPro" id="IPR029058">
    <property type="entry name" value="AB_hydrolase_fold"/>
</dbReference>
<dbReference type="OrthoDB" id="9806180at2"/>
<dbReference type="PANTHER" id="PTHR48081">
    <property type="entry name" value="AB HYDROLASE SUPERFAMILY PROTEIN C4A8.06C"/>
    <property type="match status" value="1"/>
</dbReference>
<dbReference type="Gene3D" id="3.40.50.1820">
    <property type="entry name" value="alpha/beta hydrolase"/>
    <property type="match status" value="1"/>
</dbReference>
<protein>
    <submittedName>
        <fullName evidence="5">Alpha/beta hydrolase</fullName>
    </submittedName>
</protein>
<feature type="active site" evidence="3">
    <location>
        <position position="150"/>
    </location>
</feature>
<evidence type="ECO:0000313" key="6">
    <source>
        <dbReference type="Proteomes" id="UP000305675"/>
    </source>
</evidence>
<dbReference type="GO" id="GO:0004806">
    <property type="term" value="F:triacylglycerol lipase activity"/>
    <property type="evidence" value="ECO:0007669"/>
    <property type="project" value="TreeGrafter"/>
</dbReference>
<comment type="similarity">
    <text evidence="1">Belongs to the 'GDXG' lipolytic enzyme family.</text>
</comment>
<proteinExistence type="inferred from homology"/>
<dbReference type="InterPro" id="IPR013094">
    <property type="entry name" value="AB_hydrolase_3"/>
</dbReference>
<evidence type="ECO:0000313" key="5">
    <source>
        <dbReference type="EMBL" id="TKB57546.1"/>
    </source>
</evidence>
<dbReference type="InterPro" id="IPR033140">
    <property type="entry name" value="Lipase_GDXG_put_SER_AS"/>
</dbReference>
<dbReference type="InterPro" id="IPR050300">
    <property type="entry name" value="GDXG_lipolytic_enzyme"/>
</dbReference>
<dbReference type="Proteomes" id="UP000305675">
    <property type="component" value="Unassembled WGS sequence"/>
</dbReference>
<keyword evidence="2 5" id="KW-0378">Hydrolase</keyword>
<keyword evidence="6" id="KW-1185">Reference proteome</keyword>
<feature type="domain" description="Alpha/beta hydrolase fold-3" evidence="4">
    <location>
        <begin position="76"/>
        <end position="277"/>
    </location>
</feature>
<dbReference type="SUPFAM" id="SSF53474">
    <property type="entry name" value="alpha/beta-Hydrolases"/>
    <property type="match status" value="1"/>
</dbReference>
<evidence type="ECO:0000256" key="3">
    <source>
        <dbReference type="PROSITE-ProRule" id="PRU10038"/>
    </source>
</evidence>